<evidence type="ECO:0000313" key="17">
    <source>
        <dbReference type="Proteomes" id="UP001642720"/>
    </source>
</evidence>
<dbReference type="Pfam" id="PF05241">
    <property type="entry name" value="EBP"/>
    <property type="match status" value="1"/>
</dbReference>
<keyword evidence="3" id="KW-0444">Lipid biosynthesis</keyword>
<feature type="transmembrane region" description="Helical" evidence="14">
    <location>
        <begin position="188"/>
        <end position="205"/>
    </location>
</feature>
<evidence type="ECO:0000256" key="1">
    <source>
        <dbReference type="ARBA" id="ARBA00004141"/>
    </source>
</evidence>
<evidence type="ECO:0000256" key="14">
    <source>
        <dbReference type="SAM" id="Phobius"/>
    </source>
</evidence>
<keyword evidence="17" id="KW-1185">Reference proteome</keyword>
<evidence type="ECO:0000256" key="6">
    <source>
        <dbReference type="ARBA" id="ARBA00022989"/>
    </source>
</evidence>
<organism evidence="16 17">
    <name type="scientific">Trichoderma ghanense</name>
    <dbReference type="NCBI Taxonomy" id="65468"/>
    <lineage>
        <taxon>Eukaryota</taxon>
        <taxon>Fungi</taxon>
        <taxon>Dikarya</taxon>
        <taxon>Ascomycota</taxon>
        <taxon>Pezizomycotina</taxon>
        <taxon>Sordariomycetes</taxon>
        <taxon>Hypocreomycetidae</taxon>
        <taxon>Hypocreales</taxon>
        <taxon>Hypocreaceae</taxon>
        <taxon>Trichoderma</taxon>
    </lineage>
</organism>
<keyword evidence="11" id="KW-0753">Steroid metabolism</keyword>
<dbReference type="InterPro" id="IPR007905">
    <property type="entry name" value="EBP"/>
</dbReference>
<evidence type="ECO:0000256" key="11">
    <source>
        <dbReference type="ARBA" id="ARBA00023221"/>
    </source>
</evidence>
<dbReference type="EMBL" id="PPTA01000010">
    <property type="protein sequence ID" value="TFB00798.1"/>
    <property type="molecule type" value="Genomic_DNA"/>
</dbReference>
<dbReference type="GeneID" id="300578861"/>
<keyword evidence="8" id="KW-0443">Lipid metabolism</keyword>
<gene>
    <name evidence="16" type="ORF">CCMA1212_007239</name>
</gene>
<dbReference type="PROSITE" id="PS51751">
    <property type="entry name" value="EXPERA"/>
    <property type="match status" value="1"/>
</dbReference>
<keyword evidence="7" id="KW-0756">Sterol biosynthesis</keyword>
<dbReference type="RefSeq" id="XP_073556999.1">
    <property type="nucleotide sequence ID" value="XM_073704411.1"/>
</dbReference>
<dbReference type="PANTHER" id="PTHR14207:SF0">
    <property type="entry name" value="3-BETA-HYDROXYSTEROID-DELTA(8),DELTA(7)-ISOMERASE"/>
    <property type="match status" value="1"/>
</dbReference>
<keyword evidence="4 13" id="KW-0812">Transmembrane</keyword>
<dbReference type="Proteomes" id="UP001642720">
    <property type="component" value="Unassembled WGS sequence"/>
</dbReference>
<keyword evidence="5" id="KW-0752">Steroid biosynthesis</keyword>
<name>A0ABY2GXV9_9HYPO</name>
<evidence type="ECO:0000256" key="9">
    <source>
        <dbReference type="ARBA" id="ARBA00023136"/>
    </source>
</evidence>
<proteinExistence type="inferred from homology"/>
<feature type="transmembrane region" description="Helical" evidence="14">
    <location>
        <begin position="155"/>
        <end position="176"/>
    </location>
</feature>
<keyword evidence="9 13" id="KW-0472">Membrane</keyword>
<dbReference type="InterPro" id="IPR033118">
    <property type="entry name" value="EXPERA"/>
</dbReference>
<comment type="caution">
    <text evidence="16">The sequence shown here is derived from an EMBL/GenBank/DDBJ whole genome shotgun (WGS) entry which is preliminary data.</text>
</comment>
<evidence type="ECO:0000256" key="7">
    <source>
        <dbReference type="ARBA" id="ARBA00023011"/>
    </source>
</evidence>
<evidence type="ECO:0000256" key="8">
    <source>
        <dbReference type="ARBA" id="ARBA00023098"/>
    </source>
</evidence>
<keyword evidence="10" id="KW-1207">Sterol metabolism</keyword>
<accession>A0ABY2GXV9</accession>
<evidence type="ECO:0000256" key="4">
    <source>
        <dbReference type="ARBA" id="ARBA00022692"/>
    </source>
</evidence>
<feature type="domain" description="EXPERA" evidence="15">
    <location>
        <begin position="100"/>
        <end position="246"/>
    </location>
</feature>
<protein>
    <submittedName>
        <fullName evidence="16">3-beta-hydroxysteroid-Delta</fullName>
    </submittedName>
</protein>
<evidence type="ECO:0000256" key="3">
    <source>
        <dbReference type="ARBA" id="ARBA00022516"/>
    </source>
</evidence>
<evidence type="ECO:0000256" key="12">
    <source>
        <dbReference type="ARBA" id="ARBA00023235"/>
    </source>
</evidence>
<evidence type="ECO:0000256" key="10">
    <source>
        <dbReference type="ARBA" id="ARBA00023166"/>
    </source>
</evidence>
<evidence type="ECO:0000313" key="16">
    <source>
        <dbReference type="EMBL" id="TFB00798.1"/>
    </source>
</evidence>
<keyword evidence="6 13" id="KW-1133">Transmembrane helix</keyword>
<comment type="subcellular location">
    <subcellularLocation>
        <location evidence="1">Membrane</location>
        <topology evidence="1">Multi-pass membrane protein</topology>
    </subcellularLocation>
</comment>
<feature type="transmembrane region" description="Helical" evidence="14">
    <location>
        <begin position="225"/>
        <end position="247"/>
    </location>
</feature>
<evidence type="ECO:0000256" key="5">
    <source>
        <dbReference type="ARBA" id="ARBA00022955"/>
    </source>
</evidence>
<evidence type="ECO:0000259" key="15">
    <source>
        <dbReference type="PROSITE" id="PS51751"/>
    </source>
</evidence>
<evidence type="ECO:0000256" key="13">
    <source>
        <dbReference type="PROSITE-ProRule" id="PRU01087"/>
    </source>
</evidence>
<reference evidence="16 17" key="1">
    <citation type="submission" date="2018-01" db="EMBL/GenBank/DDBJ databases">
        <title>Genome characterization of the sugarcane-associated fungus Trichoderma ghanense CCMA-1212 and their application in lignocelulose bioconversion.</title>
        <authorList>
            <person name="Steindorff A.S."/>
            <person name="Mendes T.D."/>
            <person name="Vilela E.S.D."/>
            <person name="Rodrigues D.S."/>
            <person name="Formighieri E.F."/>
            <person name="Melo I.S."/>
            <person name="Favaro L.C.L."/>
        </authorList>
    </citation>
    <scope>NUCLEOTIDE SEQUENCE [LARGE SCALE GENOMIC DNA]</scope>
    <source>
        <strain evidence="16 17">CCMA-1212</strain>
    </source>
</reference>
<feature type="transmembrane region" description="Helical" evidence="14">
    <location>
        <begin position="105"/>
        <end position="124"/>
    </location>
</feature>
<dbReference type="PANTHER" id="PTHR14207">
    <property type="entry name" value="STEROL ISOMERASE"/>
    <property type="match status" value="1"/>
</dbReference>
<sequence>MAIHSTPPLSKKSHPFNLVVISLASTMSQWSLFNYKRQPIKADHPYYPLGISLPDYVPNGLPLSRSLPLFGTLVGAVVLSVFYFSGRRSGAASWRRVRSVDRFAACWFALCGFLHIAFEGYYLLHRTNISGMNTLFAQLWKEYALSDSRYLTSDTFTVCVETITVFAWGPLSLLTLLCISTSHPSRHLFQTIVCVAHLYGVALYYGTNWAEQRLHNVSYSRPETLYFWVYYVGFNAPWVVVPLVLLADSYKQVVKAFRALHEKEAKALRAVQEKETRQRSK</sequence>
<evidence type="ECO:0000256" key="2">
    <source>
        <dbReference type="ARBA" id="ARBA00008337"/>
    </source>
</evidence>
<keyword evidence="12" id="KW-0413">Isomerase</keyword>
<comment type="similarity">
    <text evidence="2">Belongs to the EBP family.</text>
</comment>
<feature type="transmembrane region" description="Helical" evidence="14">
    <location>
        <begin position="66"/>
        <end position="84"/>
    </location>
</feature>